<evidence type="ECO:0000313" key="7">
    <source>
        <dbReference type="EMBL" id="QEN00846.1"/>
    </source>
</evidence>
<dbReference type="InterPro" id="IPR020846">
    <property type="entry name" value="MFS_dom"/>
</dbReference>
<feature type="transmembrane region" description="Helical" evidence="4">
    <location>
        <begin position="268"/>
        <end position="287"/>
    </location>
</feature>
<reference evidence="6 9" key="2">
    <citation type="submission" date="2024-06" db="EMBL/GenBank/DDBJ databases">
        <title>Genomic Encyclopedia of Type Strains, Phase IV (KMG-IV): sequencing the most valuable type-strain genomes for metagenomic binning, comparative biology and taxonomic classification.</title>
        <authorList>
            <person name="Goeker M."/>
        </authorList>
    </citation>
    <scope>NUCLEOTIDE SEQUENCE [LARGE SCALE GENOMIC DNA]</scope>
    <source>
        <strain evidence="6 9">D-501</strain>
    </source>
</reference>
<dbReference type="PANTHER" id="PTHR23521:SF3">
    <property type="entry name" value="MFS TRANSPORTER"/>
    <property type="match status" value="1"/>
</dbReference>
<feature type="transmembrane region" description="Helical" evidence="4">
    <location>
        <begin position="69"/>
        <end position="85"/>
    </location>
</feature>
<feature type="domain" description="Major facilitator superfamily (MFS) profile" evidence="5">
    <location>
        <begin position="4"/>
        <end position="381"/>
    </location>
</feature>
<feature type="transmembrane region" description="Helical" evidence="4">
    <location>
        <begin position="227"/>
        <end position="256"/>
    </location>
</feature>
<evidence type="ECO:0000313" key="9">
    <source>
        <dbReference type="Proteomes" id="UP001549111"/>
    </source>
</evidence>
<sequence length="394" mass="40616">MRGGLIALFAATFLELCGLFMYGPLLLFTLKARGLEEAWIGLFGAVQWLGMALATPFTAGWVRRLGARRALLLAAAVPLVAYAGINLSDAVPLWALLYLIAGMAGALRWIVAEAMVAELAPPERRGRIVGLFETMVGLTFVVGPACLSALTGAGLEASWIRWLAVGLLAAALLLSLRVPALHSHLEDDGARPGLSGILDALRAAPAVMAAGLIGGFFEAGLSSVLPLYGLAIGLGAALAALLVSASGLGSAVMMVPVGELVDRIGRQAVWKLCALVNLAATLLLPWVGEAGALAWLIALLWGGAGGGLYTVAMIDIGHRHQGVALVSATAVLVMSYTLGGMMAPALGGMALQWSPQTGFPLLLAAWALAGVLAITLMPDRGPRPPRPARSATSD</sequence>
<keyword evidence="2 4" id="KW-1133">Transmembrane helix</keyword>
<feature type="transmembrane region" description="Helical" evidence="4">
    <location>
        <begin position="91"/>
        <end position="111"/>
    </location>
</feature>
<dbReference type="PROSITE" id="PS50850">
    <property type="entry name" value="MFS"/>
    <property type="match status" value="1"/>
</dbReference>
<feature type="transmembrane region" description="Helical" evidence="4">
    <location>
        <begin position="293"/>
        <end position="311"/>
    </location>
</feature>
<evidence type="ECO:0000256" key="2">
    <source>
        <dbReference type="ARBA" id="ARBA00022989"/>
    </source>
</evidence>
<feature type="transmembrane region" description="Helical" evidence="4">
    <location>
        <begin position="323"/>
        <end position="346"/>
    </location>
</feature>
<feature type="transmembrane region" description="Helical" evidence="4">
    <location>
        <begin position="131"/>
        <end position="153"/>
    </location>
</feature>
<evidence type="ECO:0000256" key="4">
    <source>
        <dbReference type="SAM" id="Phobius"/>
    </source>
</evidence>
<dbReference type="GO" id="GO:0022857">
    <property type="term" value="F:transmembrane transporter activity"/>
    <property type="evidence" value="ECO:0007669"/>
    <property type="project" value="InterPro"/>
</dbReference>
<dbReference type="InterPro" id="IPR036259">
    <property type="entry name" value="MFS_trans_sf"/>
</dbReference>
<proteinExistence type="predicted"/>
<dbReference type="GO" id="GO:0005886">
    <property type="term" value="C:plasma membrane"/>
    <property type="evidence" value="ECO:0007669"/>
    <property type="project" value="TreeGrafter"/>
</dbReference>
<dbReference type="Gene3D" id="1.20.1250.20">
    <property type="entry name" value="MFS general substrate transporter like domains"/>
    <property type="match status" value="1"/>
</dbReference>
<dbReference type="RefSeq" id="WP_149503561.1">
    <property type="nucleotide sequence ID" value="NZ_CP035708.1"/>
</dbReference>
<feature type="transmembrane region" description="Helical" evidence="4">
    <location>
        <begin position="159"/>
        <end position="179"/>
    </location>
</feature>
<feature type="transmembrane region" description="Helical" evidence="4">
    <location>
        <begin position="7"/>
        <end position="27"/>
    </location>
</feature>
<evidence type="ECO:0000313" key="8">
    <source>
        <dbReference type="Proteomes" id="UP000323522"/>
    </source>
</evidence>
<evidence type="ECO:0000256" key="1">
    <source>
        <dbReference type="ARBA" id="ARBA00022692"/>
    </source>
</evidence>
<dbReference type="EMBL" id="JBEPLS010000003">
    <property type="protein sequence ID" value="MET3603405.1"/>
    <property type="molecule type" value="Genomic_DNA"/>
</dbReference>
<feature type="transmembrane region" description="Helical" evidence="4">
    <location>
        <begin position="200"/>
        <end position="221"/>
    </location>
</feature>
<gene>
    <name evidence="6" type="ORF">ABIC99_001189</name>
    <name evidence="7" type="ORF">EWH46_08690</name>
</gene>
<keyword evidence="1 4" id="KW-0812">Transmembrane</keyword>
<protein>
    <submittedName>
        <fullName evidence="6">MFS family permease</fullName>
    </submittedName>
    <submittedName>
        <fullName evidence="7">MFS transporter</fullName>
    </submittedName>
</protein>
<dbReference type="OrthoDB" id="8878646at2"/>
<evidence type="ECO:0000256" key="3">
    <source>
        <dbReference type="ARBA" id="ARBA00023136"/>
    </source>
</evidence>
<feature type="transmembrane region" description="Helical" evidence="4">
    <location>
        <begin position="358"/>
        <end position="377"/>
    </location>
</feature>
<evidence type="ECO:0000313" key="6">
    <source>
        <dbReference type="EMBL" id="MET3603405.1"/>
    </source>
</evidence>
<dbReference type="Pfam" id="PF07690">
    <property type="entry name" value="MFS_1"/>
    <property type="match status" value="1"/>
</dbReference>
<dbReference type="PANTHER" id="PTHR23521">
    <property type="entry name" value="TRANSPORTER MFS SUPERFAMILY"/>
    <property type="match status" value="1"/>
</dbReference>
<dbReference type="Proteomes" id="UP000323522">
    <property type="component" value="Chromosome"/>
</dbReference>
<name>A0A5C1Q1T0_9BURK</name>
<evidence type="ECO:0000259" key="5">
    <source>
        <dbReference type="PROSITE" id="PS50850"/>
    </source>
</evidence>
<reference evidence="7 8" key="1">
    <citation type="submission" date="2019-02" db="EMBL/GenBank/DDBJ databases">
        <title>Complete Genome Sequence and Methylome Analysis of Sphaerotilus natans subsp. sulfidivorans D-507.</title>
        <authorList>
            <person name="Fomenkov A."/>
            <person name="Gridneva E."/>
            <person name="Smolyakov D."/>
            <person name="Dubinina G."/>
            <person name="Vincze T."/>
            <person name="Grabovich M."/>
            <person name="Roberts R.J."/>
        </authorList>
    </citation>
    <scope>NUCLEOTIDE SEQUENCE [LARGE SCALE GENOMIC DNA]</scope>
    <source>
        <strain evidence="7 8">D-507</strain>
    </source>
</reference>
<keyword evidence="9" id="KW-1185">Reference proteome</keyword>
<dbReference type="Proteomes" id="UP001549111">
    <property type="component" value="Unassembled WGS sequence"/>
</dbReference>
<keyword evidence="3 4" id="KW-0472">Membrane</keyword>
<organism evidence="7 8">
    <name type="scientific">Sphaerotilus sulfidivorans</name>
    <dbReference type="NCBI Taxonomy" id="639200"/>
    <lineage>
        <taxon>Bacteria</taxon>
        <taxon>Pseudomonadati</taxon>
        <taxon>Pseudomonadota</taxon>
        <taxon>Betaproteobacteria</taxon>
        <taxon>Burkholderiales</taxon>
        <taxon>Sphaerotilaceae</taxon>
        <taxon>Sphaerotilus</taxon>
    </lineage>
</organism>
<feature type="transmembrane region" description="Helical" evidence="4">
    <location>
        <begin position="39"/>
        <end position="62"/>
    </location>
</feature>
<dbReference type="KEGG" id="snn:EWH46_08690"/>
<dbReference type="SUPFAM" id="SSF103473">
    <property type="entry name" value="MFS general substrate transporter"/>
    <property type="match status" value="1"/>
</dbReference>
<dbReference type="AlphaFoldDB" id="A0A5C1Q1T0"/>
<dbReference type="InterPro" id="IPR011701">
    <property type="entry name" value="MFS"/>
</dbReference>
<dbReference type="EMBL" id="CP035708">
    <property type="protein sequence ID" value="QEN00846.1"/>
    <property type="molecule type" value="Genomic_DNA"/>
</dbReference>
<dbReference type="Gene3D" id="1.20.1720.10">
    <property type="entry name" value="Multidrug resistance protein D"/>
    <property type="match status" value="1"/>
</dbReference>
<accession>A0A5C1Q1T0</accession>